<reference evidence="8" key="3">
    <citation type="submission" date="2024-02" db="UniProtKB">
        <authorList>
            <consortium name="WormBaseParasite"/>
        </authorList>
    </citation>
    <scope>IDENTIFICATION</scope>
    <source>
        <strain evidence="8">pt0022</strain>
    </source>
</reference>
<reference evidence="7" key="1">
    <citation type="submission" date="2015-03" db="EMBL/GenBank/DDBJ databases">
        <title>Wuchereria bancrofti Genome Sequencing Papua New Guinea Strain.</title>
        <authorList>
            <person name="Small S.T."/>
            <person name="Serre D."/>
            <person name="Zimmerman P.A."/>
        </authorList>
    </citation>
    <scope>NUCLEOTIDE SEQUENCE [LARGE SCALE GENOMIC DNA]</scope>
    <source>
        <strain evidence="7">pt0022</strain>
    </source>
</reference>
<dbReference type="GO" id="GO:0005737">
    <property type="term" value="C:cytoplasm"/>
    <property type="evidence" value="ECO:0007669"/>
    <property type="project" value="TreeGrafter"/>
</dbReference>
<evidence type="ECO:0000256" key="1">
    <source>
        <dbReference type="ARBA" id="ARBA00009403"/>
    </source>
</evidence>
<dbReference type="PROSITE" id="PS00287">
    <property type="entry name" value="CYSTATIN"/>
    <property type="match status" value="1"/>
</dbReference>
<keyword evidence="2" id="KW-0646">Protease inhibitor</keyword>
<dbReference type="InterPro" id="IPR000010">
    <property type="entry name" value="Cystatin_dom"/>
</dbReference>
<evidence type="ECO:0000256" key="4">
    <source>
        <dbReference type="ARBA" id="ARBA00022729"/>
    </source>
</evidence>
<dbReference type="Gene3D" id="3.10.450.10">
    <property type="match status" value="1"/>
</dbReference>
<evidence type="ECO:0000256" key="5">
    <source>
        <dbReference type="ARBA" id="ARBA00023157"/>
    </source>
</evidence>
<dbReference type="SUPFAM" id="SSF54403">
    <property type="entry name" value="Cystatin/monellin"/>
    <property type="match status" value="1"/>
</dbReference>
<evidence type="ECO:0000256" key="3">
    <source>
        <dbReference type="ARBA" id="ARBA00022704"/>
    </source>
</evidence>
<comment type="similarity">
    <text evidence="1">Belongs to the cystatin family.</text>
</comment>
<keyword evidence="4" id="KW-0732">Signal</keyword>
<dbReference type="Proteomes" id="UP000093561">
    <property type="component" value="Unassembled WGS sequence"/>
</dbReference>
<dbReference type="PANTHER" id="PTHR46186:SF2">
    <property type="entry name" value="CYSTATIN"/>
    <property type="match status" value="1"/>
</dbReference>
<accession>A0AAF5Q660</accession>
<dbReference type="GO" id="GO:0005615">
    <property type="term" value="C:extracellular space"/>
    <property type="evidence" value="ECO:0007669"/>
    <property type="project" value="TreeGrafter"/>
</dbReference>
<dbReference type="WBParaSite" id="mrna-Wban_10623">
    <property type="protein sequence ID" value="mrna-Wban_10623"/>
    <property type="gene ID" value="Wban_10623"/>
</dbReference>
<keyword evidence="5" id="KW-1015">Disulfide bond</keyword>
<dbReference type="PANTHER" id="PTHR46186">
    <property type="entry name" value="CYSTATIN"/>
    <property type="match status" value="1"/>
</dbReference>
<dbReference type="InterPro" id="IPR046350">
    <property type="entry name" value="Cystatin_sf"/>
</dbReference>
<dbReference type="CDD" id="cd00042">
    <property type="entry name" value="CY"/>
    <property type="match status" value="1"/>
</dbReference>
<evidence type="ECO:0000256" key="2">
    <source>
        <dbReference type="ARBA" id="ARBA00022690"/>
    </source>
</evidence>
<dbReference type="Pfam" id="PF00031">
    <property type="entry name" value="Cystatin"/>
    <property type="match status" value="1"/>
</dbReference>
<feature type="domain" description="Cystatin" evidence="6">
    <location>
        <begin position="42"/>
        <end position="152"/>
    </location>
</feature>
<proteinExistence type="inferred from homology"/>
<dbReference type="SMART" id="SM00043">
    <property type="entry name" value="CY"/>
    <property type="match status" value="1"/>
</dbReference>
<protein>
    <recommendedName>
        <fullName evidence="6">Cystatin domain-containing protein</fullName>
    </recommendedName>
</protein>
<keyword evidence="3" id="KW-0789">Thiol protease inhibitor</keyword>
<sequence>MLSIRDGSLVVLLLLFVAIALIFLQRANDMESRTDIQLGQEVLIGGWQECSPEDNEIQELLPSVIIKVNQQSNDEYHLMPIKLLKVSSQVVAGMKYKMEVQVARSECKKSVNEQVNLKACKKLEGHPDQVMTLEVWEKPWEDFLQVNILETKALSSV</sequence>
<name>A0AAF5Q660_WUCBA</name>
<evidence type="ECO:0000313" key="7">
    <source>
        <dbReference type="Proteomes" id="UP000093561"/>
    </source>
</evidence>
<dbReference type="GO" id="GO:0004869">
    <property type="term" value="F:cysteine-type endopeptidase inhibitor activity"/>
    <property type="evidence" value="ECO:0007669"/>
    <property type="project" value="UniProtKB-KW"/>
</dbReference>
<reference evidence="7" key="2">
    <citation type="journal article" date="2016" name="Mol. Ecol.">
        <title>Population genomics of the filarial nematode parasite Wuchereria bancrofti from mosquitoes.</title>
        <authorList>
            <person name="Small S.T."/>
            <person name="Reimer L.J."/>
            <person name="Tisch D.J."/>
            <person name="King C.L."/>
            <person name="Christensen B.M."/>
            <person name="Siba P.M."/>
            <person name="Kazura J.W."/>
            <person name="Serre D."/>
            <person name="Zimmerman P.A."/>
        </authorList>
    </citation>
    <scope>NUCLEOTIDE SEQUENCE</scope>
    <source>
        <strain evidence="7">pt0022</strain>
    </source>
</reference>
<dbReference type="GO" id="GO:0031982">
    <property type="term" value="C:vesicle"/>
    <property type="evidence" value="ECO:0007669"/>
    <property type="project" value="TreeGrafter"/>
</dbReference>
<evidence type="ECO:0000259" key="6">
    <source>
        <dbReference type="SMART" id="SM00043"/>
    </source>
</evidence>
<evidence type="ECO:0000313" key="8">
    <source>
        <dbReference type="WBParaSite" id="mrna-Wban_10623"/>
    </source>
</evidence>
<dbReference type="FunFam" id="3.10.450.10:FF:000027">
    <property type="entry name" value="Cystatin cpi-2"/>
    <property type="match status" value="1"/>
</dbReference>
<organism evidence="7 8">
    <name type="scientific">Wuchereria bancrofti</name>
    <dbReference type="NCBI Taxonomy" id="6293"/>
    <lineage>
        <taxon>Eukaryota</taxon>
        <taxon>Metazoa</taxon>
        <taxon>Ecdysozoa</taxon>
        <taxon>Nematoda</taxon>
        <taxon>Chromadorea</taxon>
        <taxon>Rhabditida</taxon>
        <taxon>Spirurina</taxon>
        <taxon>Spiruromorpha</taxon>
        <taxon>Filarioidea</taxon>
        <taxon>Onchocercidae</taxon>
        <taxon>Wuchereria</taxon>
    </lineage>
</organism>
<dbReference type="AlphaFoldDB" id="A0AAF5Q660"/>
<dbReference type="InterPro" id="IPR018073">
    <property type="entry name" value="Prot_inh_cystat_CS"/>
</dbReference>